<dbReference type="AlphaFoldDB" id="A0A1F5L5J0"/>
<dbReference type="GeneID" id="34580925"/>
<dbReference type="InterPro" id="IPR032805">
    <property type="entry name" value="Wax_synthase_dom"/>
</dbReference>
<evidence type="ECO:0000256" key="4">
    <source>
        <dbReference type="ARBA" id="ARBA00023136"/>
    </source>
</evidence>
<dbReference type="SMART" id="SM01296">
    <property type="entry name" value="N2227"/>
    <property type="match status" value="1"/>
</dbReference>
<dbReference type="Gene3D" id="3.40.50.150">
    <property type="entry name" value="Vaccinia Virus protein VP39"/>
    <property type="match status" value="1"/>
</dbReference>
<dbReference type="InterPro" id="IPR012901">
    <property type="entry name" value="CARME"/>
</dbReference>
<evidence type="ECO:0000313" key="6">
    <source>
        <dbReference type="EMBL" id="OGE48498.1"/>
    </source>
</evidence>
<evidence type="ECO:0000313" key="7">
    <source>
        <dbReference type="Proteomes" id="UP000177622"/>
    </source>
</evidence>
<organism evidence="6 7">
    <name type="scientific">Penicillium arizonense</name>
    <dbReference type="NCBI Taxonomy" id="1835702"/>
    <lineage>
        <taxon>Eukaryota</taxon>
        <taxon>Fungi</taxon>
        <taxon>Dikarya</taxon>
        <taxon>Ascomycota</taxon>
        <taxon>Pezizomycotina</taxon>
        <taxon>Eurotiomycetes</taxon>
        <taxon>Eurotiomycetidae</taxon>
        <taxon>Eurotiales</taxon>
        <taxon>Aspergillaceae</taxon>
        <taxon>Penicillium</taxon>
    </lineage>
</organism>
<dbReference type="PANTHER" id="PTHR12303:SF13">
    <property type="match status" value="1"/>
</dbReference>
<dbReference type="Proteomes" id="UP000177622">
    <property type="component" value="Unassembled WGS sequence"/>
</dbReference>
<keyword evidence="3" id="KW-1133">Transmembrane helix</keyword>
<dbReference type="GO" id="GO:0016020">
    <property type="term" value="C:membrane"/>
    <property type="evidence" value="ECO:0007669"/>
    <property type="project" value="UniProtKB-SubCell"/>
</dbReference>
<dbReference type="SUPFAM" id="SSF53335">
    <property type="entry name" value="S-adenosyl-L-methionine-dependent methyltransferases"/>
    <property type="match status" value="1"/>
</dbReference>
<protein>
    <recommendedName>
        <fullName evidence="5">Wax synthase domain-containing protein</fullName>
    </recommendedName>
</protein>
<sequence length="617" mass="69950">MAFISLVSYSTAQFLLTAWVICYTTKNSLWRPAAVPVVLYTAYQTWLSLDFFNNNQLVNPMTAGFVAGFGLHHLNLLCTSRMDINDVREAIGANTNAKKHDMSRNTCFRGTLYILTTLRGIDTSYEVRQIRHGRESSASRSGFLLCTLAIVAAKYLVLDLMTFHPPSPEDTQRLFGEGKEYLLFRSHSLPPVTVQDILTNLGVTFLGWGPIGSWFIEVHYRVLSLVSVGLGVSSPHQWPPLFGFITEAYTLRRFWGNFWHQLFRWPMQGISSFVCWDILRLPRPSLIERYAKIIVVFIISAALHLAIDSRGGIMHPQSGALRCFLIQPLGIMLEDGAQAIYRRLLDSAINYTGKLKRAEKLLKTNARIAQSIAQTGLQFYNITSSELDEFIRETEAQGRRADRTSVSQSMKHFVRDWADEGYAERQESFQCILRSLSLVPRMDDRTLRVLLPGAGLGRLAHEIHKLGGFEVVMNEWSAYMNLAYRYISSRSEPDSVSFYPFADWWSHHATTTDLERPVTFPDQLSDLSSIVLIEGDFTTTFAEHTGQYDIIVTLFFIDTARNLISYIENIHRLLRPGGRWINLGPLMYGTAPFVQLSLDEIVTLATLPMLVTVTVTV</sequence>
<dbReference type="Pfam" id="PF07942">
    <property type="entry name" value="CARME"/>
    <property type="match status" value="1"/>
</dbReference>
<name>A0A1F5L5J0_PENAI</name>
<dbReference type="STRING" id="1835702.A0A1F5L5J0"/>
<evidence type="ECO:0000259" key="5">
    <source>
        <dbReference type="Pfam" id="PF13813"/>
    </source>
</evidence>
<evidence type="ECO:0000256" key="2">
    <source>
        <dbReference type="ARBA" id="ARBA00022692"/>
    </source>
</evidence>
<dbReference type="OrthoDB" id="978at2759"/>
<feature type="domain" description="Wax synthase" evidence="5">
    <location>
        <begin position="238"/>
        <end position="325"/>
    </location>
</feature>
<accession>A0A1F5L5J0</accession>
<dbReference type="RefSeq" id="XP_022483953.1">
    <property type="nucleotide sequence ID" value="XM_022636191.1"/>
</dbReference>
<dbReference type="CDD" id="cd02440">
    <property type="entry name" value="AdoMet_MTases"/>
    <property type="match status" value="1"/>
</dbReference>
<keyword evidence="4" id="KW-0472">Membrane</keyword>
<comment type="caution">
    <text evidence="6">The sequence shown here is derived from an EMBL/GenBank/DDBJ whole genome shotgun (WGS) entry which is preliminary data.</text>
</comment>
<evidence type="ECO:0000256" key="1">
    <source>
        <dbReference type="ARBA" id="ARBA00004141"/>
    </source>
</evidence>
<gene>
    <name evidence="6" type="ORF">PENARI_c028G04520</name>
</gene>
<dbReference type="Pfam" id="PF13813">
    <property type="entry name" value="MBOAT_2"/>
    <property type="match status" value="1"/>
</dbReference>
<comment type="subcellular location">
    <subcellularLocation>
        <location evidence="1">Membrane</location>
        <topology evidence="1">Multi-pass membrane protein</topology>
    </subcellularLocation>
</comment>
<keyword evidence="7" id="KW-1185">Reference proteome</keyword>
<dbReference type="InterPro" id="IPR029063">
    <property type="entry name" value="SAM-dependent_MTases_sf"/>
</dbReference>
<dbReference type="EMBL" id="LXJU01000028">
    <property type="protein sequence ID" value="OGE48498.1"/>
    <property type="molecule type" value="Genomic_DNA"/>
</dbReference>
<evidence type="ECO:0000256" key="3">
    <source>
        <dbReference type="ARBA" id="ARBA00022989"/>
    </source>
</evidence>
<proteinExistence type="predicted"/>
<reference evidence="6 7" key="1">
    <citation type="journal article" date="2016" name="Sci. Rep.">
        <title>Penicillium arizonense, a new, genome sequenced fungal species, reveals a high chemical diversity in secreted metabolites.</title>
        <authorList>
            <person name="Grijseels S."/>
            <person name="Nielsen J.C."/>
            <person name="Randelovic M."/>
            <person name="Nielsen J."/>
            <person name="Nielsen K.F."/>
            <person name="Workman M."/>
            <person name="Frisvad J.C."/>
        </authorList>
    </citation>
    <scope>NUCLEOTIDE SEQUENCE [LARGE SCALE GENOMIC DNA]</scope>
    <source>
        <strain evidence="6 7">CBS 141311</strain>
    </source>
</reference>
<dbReference type="GO" id="GO:0008757">
    <property type="term" value="F:S-adenosylmethionine-dependent methyltransferase activity"/>
    <property type="evidence" value="ECO:0007669"/>
    <property type="project" value="InterPro"/>
</dbReference>
<keyword evidence="2" id="KW-0812">Transmembrane</keyword>
<dbReference type="PANTHER" id="PTHR12303">
    <property type="entry name" value="CARNOSINE N-METHYLTRANSFERASE"/>
    <property type="match status" value="1"/>
</dbReference>